<dbReference type="Pfam" id="PF00014">
    <property type="entry name" value="Kunitz_BPTI"/>
    <property type="match status" value="1"/>
</dbReference>
<dbReference type="CDD" id="cd00109">
    <property type="entry name" value="Kunitz-type"/>
    <property type="match status" value="1"/>
</dbReference>
<dbReference type="InterPro" id="IPR000884">
    <property type="entry name" value="TSP1_rpt"/>
</dbReference>
<dbReference type="AlphaFoldDB" id="A0A1I7WFJ7"/>
<dbReference type="InterPro" id="IPR036880">
    <property type="entry name" value="Kunitz_BPTI_sf"/>
</dbReference>
<dbReference type="PROSITE" id="PS50279">
    <property type="entry name" value="BPTI_KUNITZ_2"/>
    <property type="match status" value="1"/>
</dbReference>
<proteinExistence type="predicted"/>
<dbReference type="Gene3D" id="4.10.410.10">
    <property type="entry name" value="Pancreatic trypsin inhibitor Kunitz domain"/>
    <property type="match status" value="1"/>
</dbReference>
<evidence type="ECO:0000313" key="3">
    <source>
        <dbReference type="WBParaSite" id="Hba_03726"/>
    </source>
</evidence>
<accession>A0A1I7WFJ7</accession>
<dbReference type="SUPFAM" id="SSF57362">
    <property type="entry name" value="BPTI-like"/>
    <property type="match status" value="1"/>
</dbReference>
<dbReference type="SMART" id="SM00209">
    <property type="entry name" value="TSP1"/>
    <property type="match status" value="1"/>
</dbReference>
<dbReference type="InterPro" id="IPR036383">
    <property type="entry name" value="TSP1_rpt_sf"/>
</dbReference>
<dbReference type="GO" id="GO:0004867">
    <property type="term" value="F:serine-type endopeptidase inhibitor activity"/>
    <property type="evidence" value="ECO:0007669"/>
    <property type="project" value="InterPro"/>
</dbReference>
<evidence type="ECO:0000259" key="1">
    <source>
        <dbReference type="PROSITE" id="PS50279"/>
    </source>
</evidence>
<reference evidence="3" key="1">
    <citation type="submission" date="2016-11" db="UniProtKB">
        <authorList>
            <consortium name="WormBaseParasite"/>
        </authorList>
    </citation>
    <scope>IDENTIFICATION</scope>
</reference>
<evidence type="ECO:0000313" key="2">
    <source>
        <dbReference type="Proteomes" id="UP000095283"/>
    </source>
</evidence>
<keyword evidence="2" id="KW-1185">Reference proteome</keyword>
<dbReference type="Gene3D" id="2.20.100.10">
    <property type="entry name" value="Thrombospondin type-1 (TSP1) repeat"/>
    <property type="match status" value="1"/>
</dbReference>
<dbReference type="InterPro" id="IPR051418">
    <property type="entry name" value="Spondin/Thrombospondin_T1"/>
</dbReference>
<name>A0A1I7WFJ7_HETBA</name>
<dbReference type="PANTHER" id="PTHR11311:SF16">
    <property type="entry name" value="SPONDIN-1"/>
    <property type="match status" value="1"/>
</dbReference>
<dbReference type="PROSITE" id="PS50092">
    <property type="entry name" value="TSP1"/>
    <property type="match status" value="1"/>
</dbReference>
<organism evidence="2 3">
    <name type="scientific">Heterorhabditis bacteriophora</name>
    <name type="common">Entomopathogenic nematode worm</name>
    <dbReference type="NCBI Taxonomy" id="37862"/>
    <lineage>
        <taxon>Eukaryota</taxon>
        <taxon>Metazoa</taxon>
        <taxon>Ecdysozoa</taxon>
        <taxon>Nematoda</taxon>
        <taxon>Chromadorea</taxon>
        <taxon>Rhabditida</taxon>
        <taxon>Rhabditina</taxon>
        <taxon>Rhabditomorpha</taxon>
        <taxon>Strongyloidea</taxon>
        <taxon>Heterorhabditidae</taxon>
        <taxon>Heterorhabditis</taxon>
    </lineage>
</organism>
<dbReference type="SUPFAM" id="SSF82895">
    <property type="entry name" value="TSP-1 type 1 repeat"/>
    <property type="match status" value="1"/>
</dbReference>
<dbReference type="InterPro" id="IPR002223">
    <property type="entry name" value="Kunitz_BPTI"/>
</dbReference>
<dbReference type="GO" id="GO:0031012">
    <property type="term" value="C:extracellular matrix"/>
    <property type="evidence" value="ECO:0007669"/>
    <property type="project" value="TreeGrafter"/>
</dbReference>
<sequence>METTNIISNTNIIKDNENKQLEIIYGSPIGTTLKRNSGDGKCPRCGGNSLDSDAFNSKCAVGSWQSWSDCSVTCGHGTRSRNRSFLNPASIESDCNVELDRKDICVEICQESKEEGQCGGTFPRYWYNHDNQRCERFIFTGCKVGSHSDFGIYFLHNIVLKKSVNKYVYPDTNMKNLWVSDLLPNHQLINEFGGNEISDGECSDQASQQRICRMPCSLK</sequence>
<dbReference type="WBParaSite" id="Hba_03726">
    <property type="protein sequence ID" value="Hba_03726"/>
    <property type="gene ID" value="Hba_03726"/>
</dbReference>
<dbReference type="Pfam" id="PF00090">
    <property type="entry name" value="TSP_1"/>
    <property type="match status" value="1"/>
</dbReference>
<dbReference type="GO" id="GO:0007155">
    <property type="term" value="P:cell adhesion"/>
    <property type="evidence" value="ECO:0007669"/>
    <property type="project" value="TreeGrafter"/>
</dbReference>
<protein>
    <submittedName>
        <fullName evidence="3">BPTI/Kunitz inhibitor domain-containing protein</fullName>
    </submittedName>
</protein>
<feature type="domain" description="BPTI/Kunitz inhibitor" evidence="1">
    <location>
        <begin position="109"/>
        <end position="150"/>
    </location>
</feature>
<dbReference type="SMART" id="SM00131">
    <property type="entry name" value="KU"/>
    <property type="match status" value="1"/>
</dbReference>
<dbReference type="Proteomes" id="UP000095283">
    <property type="component" value="Unplaced"/>
</dbReference>
<dbReference type="PANTHER" id="PTHR11311">
    <property type="entry name" value="SPONDIN"/>
    <property type="match status" value="1"/>
</dbReference>